<dbReference type="InterPro" id="IPR000073">
    <property type="entry name" value="AB_hydrolase_1"/>
</dbReference>
<proteinExistence type="predicted"/>
<reference evidence="3" key="1">
    <citation type="submission" date="2020-06" db="EMBL/GenBank/DDBJ databases">
        <title>Stable isotope informed genome-resolved metagenomics uncovers potential trophic interactions in rhizosphere soil.</title>
        <authorList>
            <person name="Starr E.P."/>
            <person name="Shi S."/>
            <person name="Blazewicz S.J."/>
            <person name="Koch B.J."/>
            <person name="Probst A.J."/>
            <person name="Hungate B.A."/>
            <person name="Pett-Ridge J."/>
            <person name="Firestone M.K."/>
            <person name="Banfield J.F."/>
        </authorList>
    </citation>
    <scope>NUCLEOTIDE SEQUENCE</scope>
    <source>
        <strain evidence="3">YM_69_17</strain>
    </source>
</reference>
<comment type="caution">
    <text evidence="3">The sequence shown here is derived from an EMBL/GenBank/DDBJ whole genome shotgun (WGS) entry which is preliminary data.</text>
</comment>
<accession>A0A952FL12</accession>
<feature type="domain" description="AB hydrolase-1" evidence="2">
    <location>
        <begin position="198"/>
        <end position="389"/>
    </location>
</feature>
<dbReference type="GO" id="GO:0016787">
    <property type="term" value="F:hydrolase activity"/>
    <property type="evidence" value="ECO:0007669"/>
    <property type="project" value="UniProtKB-KW"/>
</dbReference>
<organism evidence="3 4">
    <name type="scientific">Inquilinus limosus</name>
    <dbReference type="NCBI Taxonomy" id="171674"/>
    <lineage>
        <taxon>Bacteria</taxon>
        <taxon>Pseudomonadati</taxon>
        <taxon>Pseudomonadota</taxon>
        <taxon>Alphaproteobacteria</taxon>
        <taxon>Rhodospirillales</taxon>
        <taxon>Rhodospirillaceae</taxon>
        <taxon>Inquilinus</taxon>
    </lineage>
</organism>
<evidence type="ECO:0000313" key="4">
    <source>
        <dbReference type="Proteomes" id="UP000700706"/>
    </source>
</evidence>
<gene>
    <name evidence="3" type="ORF">JF625_14355</name>
</gene>
<dbReference type="SUPFAM" id="SSF53474">
    <property type="entry name" value="alpha/beta-Hydrolases"/>
    <property type="match status" value="1"/>
</dbReference>
<name>A0A952FL12_9PROT</name>
<feature type="compositionally biased region" description="Low complexity" evidence="1">
    <location>
        <begin position="435"/>
        <end position="446"/>
    </location>
</feature>
<evidence type="ECO:0000256" key="1">
    <source>
        <dbReference type="SAM" id="MobiDB-lite"/>
    </source>
</evidence>
<dbReference type="Gene3D" id="3.40.50.1820">
    <property type="entry name" value="alpha/beta hydrolase"/>
    <property type="match status" value="1"/>
</dbReference>
<protein>
    <submittedName>
        <fullName evidence="3">Alpha/beta fold hydrolase</fullName>
    </submittedName>
</protein>
<dbReference type="EMBL" id="JAEKLZ010000209">
    <property type="protein sequence ID" value="MBW8726326.1"/>
    <property type="molecule type" value="Genomic_DNA"/>
</dbReference>
<dbReference type="Pfam" id="PF00561">
    <property type="entry name" value="Abhydrolase_1"/>
    <property type="match status" value="1"/>
</dbReference>
<dbReference type="PANTHER" id="PTHR36837">
    <property type="entry name" value="POLY(3-HYDROXYALKANOATE) POLYMERASE SUBUNIT PHAC"/>
    <property type="match status" value="1"/>
</dbReference>
<evidence type="ECO:0000313" key="3">
    <source>
        <dbReference type="EMBL" id="MBW8726326.1"/>
    </source>
</evidence>
<dbReference type="InterPro" id="IPR029058">
    <property type="entry name" value="AB_hydrolase_fold"/>
</dbReference>
<dbReference type="PANTHER" id="PTHR36837:SF2">
    <property type="entry name" value="POLY(3-HYDROXYALKANOATE) POLYMERASE SUBUNIT PHAC"/>
    <property type="match status" value="1"/>
</dbReference>
<dbReference type="Proteomes" id="UP000700706">
    <property type="component" value="Unassembled WGS sequence"/>
</dbReference>
<keyword evidence="3" id="KW-0378">Hydrolase</keyword>
<evidence type="ECO:0000259" key="2">
    <source>
        <dbReference type="Pfam" id="PF00561"/>
    </source>
</evidence>
<feature type="region of interest" description="Disordered" evidence="1">
    <location>
        <begin position="414"/>
        <end position="446"/>
    </location>
</feature>
<dbReference type="InterPro" id="IPR051321">
    <property type="entry name" value="PHA/PHB_synthase"/>
</dbReference>
<feature type="compositionally biased region" description="Basic residues" evidence="1">
    <location>
        <begin position="423"/>
        <end position="434"/>
    </location>
</feature>
<dbReference type="AlphaFoldDB" id="A0A952FL12"/>
<sequence>MTLRHGPRPLPLHLAAAGASLMSGIAALPLSRTGSPGSKPLWPEPPWPEPLHRAAERLASLPADAAGAALAREATRRAAAFLTGLERYTRHPYRRDLPAPPVLWQDGSARLRDYGPAEGLPVLVVPSLVNRAYVLDLTAERSLLRFLAAQGLRPLLLEWGVPEGAERDFTLSDVILRRLEPALDAARAAAAHGVAGGPVGLLGYCMGGTLAAALAARRPDAIAGIAFMAAPWDFHADAPHQAQIGRMAAAASLSIVAALGVLPVDGIQALFTTLDPLTALRKFSAFGRLNPDAPEAARFVALEDWLNDGIPLPGPVALECLAGWYGENMPGRGLWRIDGEPVRPEAIRRPSLHLIPARDRIVPPASARALAERIPGAERIEPTLGHIGMVVAGGAEAQVWRPLAAWLAGAIRSGRTVPPAPPKARRNAPSRSRRTPAAPAGRRNRG</sequence>